<organism evidence="9 10">
    <name type="scientific">Emergencia timonensis</name>
    <dbReference type="NCBI Taxonomy" id="1776384"/>
    <lineage>
        <taxon>Bacteria</taxon>
        <taxon>Bacillati</taxon>
        <taxon>Bacillota</taxon>
        <taxon>Clostridia</taxon>
        <taxon>Peptostreptococcales</taxon>
        <taxon>Anaerovoracaceae</taxon>
        <taxon>Emergencia</taxon>
    </lineage>
</organism>
<dbReference type="InterPro" id="IPR027461">
    <property type="entry name" value="Carboxypeptidase_A_C_sf"/>
</dbReference>
<dbReference type="AlphaFoldDB" id="A0A415DV95"/>
<evidence type="ECO:0000256" key="2">
    <source>
        <dbReference type="ARBA" id="ARBA00022645"/>
    </source>
</evidence>
<dbReference type="PANTHER" id="PTHR30237">
    <property type="entry name" value="MURAMOYLTETRAPEPTIDE CARBOXYPEPTIDASE"/>
    <property type="match status" value="1"/>
</dbReference>
<dbReference type="InterPro" id="IPR040921">
    <property type="entry name" value="Peptidase_S66C"/>
</dbReference>
<dbReference type="PIRSF" id="PIRSF028757">
    <property type="entry name" value="LD-carboxypeptidase"/>
    <property type="match status" value="1"/>
</dbReference>
<feature type="active site" description="Nucleophile" evidence="6">
    <location>
        <position position="110"/>
    </location>
</feature>
<dbReference type="InterPro" id="IPR003507">
    <property type="entry name" value="S66_fam"/>
</dbReference>
<dbReference type="STRING" id="1776384.GCA_900086585_00435"/>
<feature type="domain" description="LD-carboxypeptidase N-terminal" evidence="7">
    <location>
        <begin position="13"/>
        <end position="130"/>
    </location>
</feature>
<dbReference type="SUPFAM" id="SSF141986">
    <property type="entry name" value="LD-carboxypeptidase A C-terminal domain-like"/>
    <property type="match status" value="1"/>
</dbReference>
<feature type="active site" description="Charge relay system" evidence="6">
    <location>
        <position position="209"/>
    </location>
</feature>
<dbReference type="GO" id="GO:0008236">
    <property type="term" value="F:serine-type peptidase activity"/>
    <property type="evidence" value="ECO:0007669"/>
    <property type="project" value="UniProtKB-KW"/>
</dbReference>
<keyword evidence="3" id="KW-0645">Protease</keyword>
<dbReference type="GO" id="GO:0004180">
    <property type="term" value="F:carboxypeptidase activity"/>
    <property type="evidence" value="ECO:0007669"/>
    <property type="project" value="UniProtKB-KW"/>
</dbReference>
<comment type="caution">
    <text evidence="9">The sequence shown here is derived from an EMBL/GenBank/DDBJ whole genome shotgun (WGS) entry which is preliminary data.</text>
</comment>
<dbReference type="Gene3D" id="3.50.30.60">
    <property type="entry name" value="LD-carboxypeptidase A C-terminal domain-like"/>
    <property type="match status" value="1"/>
</dbReference>
<dbReference type="Gene3D" id="3.40.50.10740">
    <property type="entry name" value="Class I glutamine amidotransferase-like"/>
    <property type="match status" value="1"/>
</dbReference>
<dbReference type="GO" id="GO:0006508">
    <property type="term" value="P:proteolysis"/>
    <property type="evidence" value="ECO:0007669"/>
    <property type="project" value="UniProtKB-KW"/>
</dbReference>
<evidence type="ECO:0000256" key="1">
    <source>
        <dbReference type="ARBA" id="ARBA00010233"/>
    </source>
</evidence>
<keyword evidence="4" id="KW-0378">Hydrolase</keyword>
<name>A0A415DV95_9FIRM</name>
<feature type="active site" description="Charge relay system" evidence="6">
    <location>
        <position position="277"/>
    </location>
</feature>
<dbReference type="PANTHER" id="PTHR30237:SF2">
    <property type="entry name" value="MUREIN TETRAPEPTIDE CARBOXYPEPTIDASE"/>
    <property type="match status" value="1"/>
</dbReference>
<dbReference type="OrthoDB" id="9807329at2"/>
<sequence>MKYPKKLREGAIIGLAAPSSPVSSERVMQCRAVLEAMGFKVIMADNLAVSKGGYMAGDEVCRAGWINKMFADKEVEAIFCIRGGDGGNRILDYIDLETIRENKKIFVGYSDVTSLHLLLNQECDLVTFHGPMVSSNMVEQFDEASKDAFFAALTAEEEYPYKVPKGFALGIGREGRAKGVLTGGNLTVLCASLGTSYEMDTAGKILFIEEIGEHIGNLDRHIYQLRNAGKLKETSGILLGQFARCDTDEEAYTIIDVVLEATEGLDIPVMYNVQSGHDFPMITLPMGAECTMDTGKRSILFSVVR</sequence>
<dbReference type="Pfam" id="PF17676">
    <property type="entry name" value="Peptidase_S66C"/>
    <property type="match status" value="1"/>
</dbReference>
<dbReference type="InterPro" id="IPR029062">
    <property type="entry name" value="Class_I_gatase-like"/>
</dbReference>
<keyword evidence="10" id="KW-1185">Reference proteome</keyword>
<dbReference type="InterPro" id="IPR040449">
    <property type="entry name" value="Peptidase_S66_N"/>
</dbReference>
<dbReference type="CDD" id="cd07025">
    <property type="entry name" value="Peptidase_S66"/>
    <property type="match status" value="1"/>
</dbReference>
<reference evidence="9 10" key="1">
    <citation type="submission" date="2018-08" db="EMBL/GenBank/DDBJ databases">
        <title>A genome reference for cultivated species of the human gut microbiota.</title>
        <authorList>
            <person name="Zou Y."/>
            <person name="Xue W."/>
            <person name="Luo G."/>
        </authorList>
    </citation>
    <scope>NUCLEOTIDE SEQUENCE [LARGE SCALE GENOMIC DNA]</scope>
    <source>
        <strain evidence="9 10">AM07-24</strain>
    </source>
</reference>
<keyword evidence="2 9" id="KW-0121">Carboxypeptidase</keyword>
<keyword evidence="5" id="KW-0720">Serine protease</keyword>
<dbReference type="Proteomes" id="UP000284841">
    <property type="component" value="Unassembled WGS sequence"/>
</dbReference>
<dbReference type="EMBL" id="QRMS01000007">
    <property type="protein sequence ID" value="RHJ84058.1"/>
    <property type="molecule type" value="Genomic_DNA"/>
</dbReference>
<evidence type="ECO:0000256" key="6">
    <source>
        <dbReference type="PIRSR" id="PIRSR028757-1"/>
    </source>
</evidence>
<gene>
    <name evidence="9" type="ORF">DW099_17825</name>
</gene>
<dbReference type="Pfam" id="PF02016">
    <property type="entry name" value="Peptidase_S66"/>
    <property type="match status" value="1"/>
</dbReference>
<comment type="similarity">
    <text evidence="1">Belongs to the peptidase S66 family.</text>
</comment>
<proteinExistence type="inferred from homology"/>
<protein>
    <submittedName>
        <fullName evidence="9">LD-carboxypeptidase</fullName>
    </submittedName>
</protein>
<dbReference type="SUPFAM" id="SSF52317">
    <property type="entry name" value="Class I glutamine amidotransferase-like"/>
    <property type="match status" value="1"/>
</dbReference>
<evidence type="ECO:0000313" key="9">
    <source>
        <dbReference type="EMBL" id="RHJ84058.1"/>
    </source>
</evidence>
<feature type="domain" description="LD-carboxypeptidase C-terminal" evidence="8">
    <location>
        <begin position="178"/>
        <end position="292"/>
    </location>
</feature>
<dbReference type="InterPro" id="IPR027478">
    <property type="entry name" value="LdcA_N"/>
</dbReference>
<evidence type="ECO:0000259" key="7">
    <source>
        <dbReference type="Pfam" id="PF02016"/>
    </source>
</evidence>
<evidence type="ECO:0000256" key="4">
    <source>
        <dbReference type="ARBA" id="ARBA00022801"/>
    </source>
</evidence>
<dbReference type="RefSeq" id="WP_118336571.1">
    <property type="nucleotide sequence ID" value="NZ_AP025567.1"/>
</dbReference>
<accession>A0A415DV95</accession>
<evidence type="ECO:0000259" key="8">
    <source>
        <dbReference type="Pfam" id="PF17676"/>
    </source>
</evidence>
<evidence type="ECO:0000256" key="3">
    <source>
        <dbReference type="ARBA" id="ARBA00022670"/>
    </source>
</evidence>
<evidence type="ECO:0000256" key="5">
    <source>
        <dbReference type="ARBA" id="ARBA00022825"/>
    </source>
</evidence>
<evidence type="ECO:0000313" key="10">
    <source>
        <dbReference type="Proteomes" id="UP000284841"/>
    </source>
</evidence>